<accession>A0A8J2Y8U1</accession>
<name>A0A8J2Y8U1_9BACL</name>
<dbReference type="AlphaFoldDB" id="A0A8J2Y8U1"/>
<dbReference type="EMBL" id="BMHQ01000002">
    <property type="protein sequence ID" value="GGE09055.1"/>
    <property type="molecule type" value="Genomic_DNA"/>
</dbReference>
<organism evidence="2 3">
    <name type="scientific">Marinithermofilum abyssi</name>
    <dbReference type="NCBI Taxonomy" id="1571185"/>
    <lineage>
        <taxon>Bacteria</taxon>
        <taxon>Bacillati</taxon>
        <taxon>Bacillota</taxon>
        <taxon>Bacilli</taxon>
        <taxon>Bacillales</taxon>
        <taxon>Thermoactinomycetaceae</taxon>
        <taxon>Marinithermofilum</taxon>
    </lineage>
</organism>
<sequence length="64" mass="7287">MKDANKGENGGDYQQKEKQSAQTESVTVTVATHKPLPLSDQSYIFIMLLCCHLTWTEIPKYKNK</sequence>
<keyword evidence="3" id="KW-1185">Reference proteome</keyword>
<comment type="caution">
    <text evidence="2">The sequence shown here is derived from an EMBL/GenBank/DDBJ whole genome shotgun (WGS) entry which is preliminary data.</text>
</comment>
<evidence type="ECO:0000313" key="2">
    <source>
        <dbReference type="EMBL" id="GGE09055.1"/>
    </source>
</evidence>
<proteinExistence type="predicted"/>
<protein>
    <submittedName>
        <fullName evidence="2">Uncharacterized protein</fullName>
    </submittedName>
</protein>
<evidence type="ECO:0000256" key="1">
    <source>
        <dbReference type="SAM" id="MobiDB-lite"/>
    </source>
</evidence>
<gene>
    <name evidence="2" type="ORF">GCM10011571_08010</name>
</gene>
<dbReference type="Proteomes" id="UP000625210">
    <property type="component" value="Unassembled WGS sequence"/>
</dbReference>
<feature type="region of interest" description="Disordered" evidence="1">
    <location>
        <begin position="1"/>
        <end position="26"/>
    </location>
</feature>
<reference evidence="2" key="2">
    <citation type="submission" date="2020-09" db="EMBL/GenBank/DDBJ databases">
        <authorList>
            <person name="Sun Q."/>
            <person name="Zhou Y."/>
        </authorList>
    </citation>
    <scope>NUCLEOTIDE SEQUENCE</scope>
    <source>
        <strain evidence="2">CGMCC 1.15179</strain>
    </source>
</reference>
<evidence type="ECO:0000313" key="3">
    <source>
        <dbReference type="Proteomes" id="UP000625210"/>
    </source>
</evidence>
<reference evidence="2" key="1">
    <citation type="journal article" date="2014" name="Int. J. Syst. Evol. Microbiol.">
        <title>Complete genome sequence of Corynebacterium casei LMG S-19264T (=DSM 44701T), isolated from a smear-ripened cheese.</title>
        <authorList>
            <consortium name="US DOE Joint Genome Institute (JGI-PGF)"/>
            <person name="Walter F."/>
            <person name="Albersmeier A."/>
            <person name="Kalinowski J."/>
            <person name="Ruckert C."/>
        </authorList>
    </citation>
    <scope>NUCLEOTIDE SEQUENCE</scope>
    <source>
        <strain evidence="2">CGMCC 1.15179</strain>
    </source>
</reference>